<reference evidence="2 3" key="1">
    <citation type="submission" date="2014-01" db="EMBL/GenBank/DDBJ databases">
        <title>Genome sequencing of Thermococcus guaymasensis.</title>
        <authorList>
            <person name="Zhang X."/>
            <person name="Alvare G."/>
            <person name="Fristensky B."/>
            <person name="Chen L."/>
            <person name="Suen T."/>
            <person name="Chen Q."/>
            <person name="Ma K."/>
        </authorList>
    </citation>
    <scope>NUCLEOTIDE SEQUENCE [LARGE SCALE GENOMIC DNA]</scope>
    <source>
        <strain evidence="2 3">DSM 11113</strain>
    </source>
</reference>
<protein>
    <submittedName>
        <fullName evidence="2">Uncharacterized protein</fullName>
    </submittedName>
</protein>
<evidence type="ECO:0000256" key="1">
    <source>
        <dbReference type="SAM" id="MobiDB-lite"/>
    </source>
</evidence>
<dbReference type="EMBL" id="CP007140">
    <property type="protein sequence ID" value="AJC72644.1"/>
    <property type="molecule type" value="Genomic_DNA"/>
</dbReference>
<dbReference type="KEGG" id="tgy:X802_01665"/>
<dbReference type="PATRIC" id="fig|1432656.3.peg.329"/>
<keyword evidence="3" id="KW-1185">Reference proteome</keyword>
<name>A0A0X1KMX7_9EURY</name>
<evidence type="ECO:0000313" key="2">
    <source>
        <dbReference type="EMBL" id="AJC72644.1"/>
    </source>
</evidence>
<organism evidence="2 3">
    <name type="scientific">Thermococcus guaymasensis DSM 11113</name>
    <dbReference type="NCBI Taxonomy" id="1432656"/>
    <lineage>
        <taxon>Archaea</taxon>
        <taxon>Methanobacteriati</taxon>
        <taxon>Methanobacteriota</taxon>
        <taxon>Thermococci</taxon>
        <taxon>Thermococcales</taxon>
        <taxon>Thermococcaceae</taxon>
        <taxon>Thermococcus</taxon>
    </lineage>
</organism>
<feature type="region of interest" description="Disordered" evidence="1">
    <location>
        <begin position="17"/>
        <end position="53"/>
    </location>
</feature>
<sequence length="53" mass="5658">MVLEAAGELAILELVADVPSEPPPRHPAATTPPRRIRRSTKPILLDTCITGGE</sequence>
<proteinExistence type="predicted"/>
<dbReference type="Proteomes" id="UP000062043">
    <property type="component" value="Chromosome"/>
</dbReference>
<evidence type="ECO:0000313" key="3">
    <source>
        <dbReference type="Proteomes" id="UP000062043"/>
    </source>
</evidence>
<dbReference type="AlphaFoldDB" id="A0A0X1KMX7"/>
<gene>
    <name evidence="2" type="ORF">X802_01665</name>
</gene>
<accession>A0A0X1KMX7</accession>